<evidence type="ECO:0000313" key="2">
    <source>
        <dbReference type="EMBL" id="MFC3050637.1"/>
    </source>
</evidence>
<protein>
    <submittedName>
        <fullName evidence="2">S26 family signal peptidase</fullName>
    </submittedName>
</protein>
<gene>
    <name evidence="2" type="ORF">ACFOKA_01830</name>
</gene>
<reference evidence="3" key="1">
    <citation type="journal article" date="2019" name="Int. J. Syst. Evol. Microbiol.">
        <title>The Global Catalogue of Microorganisms (GCM) 10K type strain sequencing project: providing services to taxonomists for standard genome sequencing and annotation.</title>
        <authorList>
            <consortium name="The Broad Institute Genomics Platform"/>
            <consortium name="The Broad Institute Genome Sequencing Center for Infectious Disease"/>
            <person name="Wu L."/>
            <person name="Ma J."/>
        </authorList>
    </citation>
    <scope>NUCLEOTIDE SEQUENCE [LARGE SCALE GENOMIC DNA]</scope>
    <source>
        <strain evidence="3">KCTC 62164</strain>
    </source>
</reference>
<sequence>MTGYTNECLPDRYEDRGWSTSPIIMHGDTIEVIQSGCLKSKAGDFVIFTKAGSDDLILKKQISSVGDVLSIINSTLFINDHIVLGLDGRPVHLVRKEEQLLNLYALKPLSGILVLGAQNSMDSRSIGPISQEIIKGVVVE</sequence>
<dbReference type="SUPFAM" id="SSF51306">
    <property type="entry name" value="LexA/Signal peptidase"/>
    <property type="match status" value="1"/>
</dbReference>
<dbReference type="Gene3D" id="2.10.109.10">
    <property type="entry name" value="Umud Fragment, subunit A"/>
    <property type="match status" value="1"/>
</dbReference>
<accession>A0ABV7D202</accession>
<keyword evidence="3" id="KW-1185">Reference proteome</keyword>
<dbReference type="InterPro" id="IPR036286">
    <property type="entry name" value="LexA/Signal_pep-like_sf"/>
</dbReference>
<evidence type="ECO:0000259" key="1">
    <source>
        <dbReference type="Pfam" id="PF10502"/>
    </source>
</evidence>
<organism evidence="2 3">
    <name type="scientific">Kordiimonas pumila</name>
    <dbReference type="NCBI Taxonomy" id="2161677"/>
    <lineage>
        <taxon>Bacteria</taxon>
        <taxon>Pseudomonadati</taxon>
        <taxon>Pseudomonadota</taxon>
        <taxon>Alphaproteobacteria</taxon>
        <taxon>Kordiimonadales</taxon>
        <taxon>Kordiimonadaceae</taxon>
        <taxon>Kordiimonas</taxon>
    </lineage>
</organism>
<feature type="domain" description="Peptidase S26" evidence="1">
    <location>
        <begin position="13"/>
        <end position="138"/>
    </location>
</feature>
<dbReference type="Pfam" id="PF10502">
    <property type="entry name" value="Peptidase_S26"/>
    <property type="match status" value="1"/>
</dbReference>
<proteinExistence type="predicted"/>
<comment type="caution">
    <text evidence="2">The sequence shown here is derived from an EMBL/GenBank/DDBJ whole genome shotgun (WGS) entry which is preliminary data.</text>
</comment>
<dbReference type="EMBL" id="JBHRSL010000002">
    <property type="protein sequence ID" value="MFC3050637.1"/>
    <property type="molecule type" value="Genomic_DNA"/>
</dbReference>
<evidence type="ECO:0000313" key="3">
    <source>
        <dbReference type="Proteomes" id="UP001595444"/>
    </source>
</evidence>
<dbReference type="Proteomes" id="UP001595444">
    <property type="component" value="Unassembled WGS sequence"/>
</dbReference>
<dbReference type="RefSeq" id="WP_228073884.1">
    <property type="nucleotide sequence ID" value="NZ_CP061205.1"/>
</dbReference>
<name>A0ABV7D202_9PROT</name>
<dbReference type="InterPro" id="IPR019533">
    <property type="entry name" value="Peptidase_S26"/>
</dbReference>